<organism evidence="2 3">
    <name type="scientific">Candidatus Nomurabacteria bacterium RIFCSPHIGHO2_02_FULL_35_13</name>
    <dbReference type="NCBI Taxonomy" id="1801748"/>
    <lineage>
        <taxon>Bacteria</taxon>
        <taxon>Candidatus Nomuraibacteriota</taxon>
    </lineage>
</organism>
<protein>
    <recommendedName>
        <fullName evidence="1">NYN domain-containing protein</fullName>
    </recommendedName>
</protein>
<dbReference type="InterPro" id="IPR047140">
    <property type="entry name" value="LabA"/>
</dbReference>
<evidence type="ECO:0000313" key="2">
    <source>
        <dbReference type="EMBL" id="OGI71170.1"/>
    </source>
</evidence>
<dbReference type="EMBL" id="MFTY01000016">
    <property type="protein sequence ID" value="OGI71170.1"/>
    <property type="molecule type" value="Genomic_DNA"/>
</dbReference>
<reference evidence="2 3" key="1">
    <citation type="journal article" date="2016" name="Nat. Commun.">
        <title>Thousands of microbial genomes shed light on interconnected biogeochemical processes in an aquifer system.</title>
        <authorList>
            <person name="Anantharaman K."/>
            <person name="Brown C.T."/>
            <person name="Hug L.A."/>
            <person name="Sharon I."/>
            <person name="Castelle C.J."/>
            <person name="Probst A.J."/>
            <person name="Thomas B.C."/>
            <person name="Singh A."/>
            <person name="Wilkins M.J."/>
            <person name="Karaoz U."/>
            <person name="Brodie E.L."/>
            <person name="Williams K.H."/>
            <person name="Hubbard S.S."/>
            <person name="Banfield J.F."/>
        </authorList>
    </citation>
    <scope>NUCLEOTIDE SEQUENCE [LARGE SCALE GENOMIC DNA]</scope>
</reference>
<dbReference type="Gene3D" id="3.40.50.1010">
    <property type="entry name" value="5'-nuclease"/>
    <property type="match status" value="1"/>
</dbReference>
<dbReference type="GO" id="GO:0004540">
    <property type="term" value="F:RNA nuclease activity"/>
    <property type="evidence" value="ECO:0007669"/>
    <property type="project" value="InterPro"/>
</dbReference>
<sequence length="188" mass="21777">MEKKEQNNIAFIDGQNLFFGTTKCNDCAKTLGLEIRNIKLSDCTCGNAWKVNLVKFRIYLSENYGVKEAYYVLGYLSEKYEELYKDIQKAGFIVLFKEHNGKSKSEKKGNVDTDIVFEIMKNLIENNNFNKIVLISGDGDYKKLVYYLVDKNKFCKILFPNKKFASSLYDALGSEFFDYLENIKTYIA</sequence>
<dbReference type="Proteomes" id="UP000177112">
    <property type="component" value="Unassembled WGS sequence"/>
</dbReference>
<feature type="domain" description="NYN" evidence="1">
    <location>
        <begin position="11"/>
        <end position="173"/>
    </location>
</feature>
<dbReference type="PANTHER" id="PTHR35458">
    <property type="entry name" value="SLR0755 PROTEIN"/>
    <property type="match status" value="1"/>
</dbReference>
<name>A0A1F6VNB9_9BACT</name>
<dbReference type="InterPro" id="IPR021139">
    <property type="entry name" value="NYN"/>
</dbReference>
<evidence type="ECO:0000259" key="1">
    <source>
        <dbReference type="Pfam" id="PF01936"/>
    </source>
</evidence>
<evidence type="ECO:0000313" key="3">
    <source>
        <dbReference type="Proteomes" id="UP000177112"/>
    </source>
</evidence>
<accession>A0A1F6VNB9</accession>
<dbReference type="PANTHER" id="PTHR35458:SF2">
    <property type="entry name" value="SLR0755 PROTEIN"/>
    <property type="match status" value="1"/>
</dbReference>
<proteinExistence type="predicted"/>
<dbReference type="AlphaFoldDB" id="A0A1F6VNB9"/>
<dbReference type="STRING" id="1801748.A3B84_01400"/>
<gene>
    <name evidence="2" type="ORF">A3B84_01400</name>
</gene>
<dbReference type="Pfam" id="PF01936">
    <property type="entry name" value="NYN"/>
    <property type="match status" value="1"/>
</dbReference>
<comment type="caution">
    <text evidence="2">The sequence shown here is derived from an EMBL/GenBank/DDBJ whole genome shotgun (WGS) entry which is preliminary data.</text>
</comment>